<gene>
    <name evidence="1" type="ORF">PSON_ATCC_30995.1.T1530083</name>
</gene>
<dbReference type="Proteomes" id="UP000692954">
    <property type="component" value="Unassembled WGS sequence"/>
</dbReference>
<keyword evidence="2" id="KW-1185">Reference proteome</keyword>
<evidence type="ECO:0000313" key="2">
    <source>
        <dbReference type="Proteomes" id="UP000692954"/>
    </source>
</evidence>
<dbReference type="AlphaFoldDB" id="A0A8S1RAI0"/>
<reference evidence="1" key="1">
    <citation type="submission" date="2021-01" db="EMBL/GenBank/DDBJ databases">
        <authorList>
            <consortium name="Genoscope - CEA"/>
            <person name="William W."/>
        </authorList>
    </citation>
    <scope>NUCLEOTIDE SEQUENCE</scope>
</reference>
<organism evidence="1 2">
    <name type="scientific">Paramecium sonneborni</name>
    <dbReference type="NCBI Taxonomy" id="65129"/>
    <lineage>
        <taxon>Eukaryota</taxon>
        <taxon>Sar</taxon>
        <taxon>Alveolata</taxon>
        <taxon>Ciliophora</taxon>
        <taxon>Intramacronucleata</taxon>
        <taxon>Oligohymenophorea</taxon>
        <taxon>Peniculida</taxon>
        <taxon>Parameciidae</taxon>
        <taxon>Paramecium</taxon>
    </lineage>
</organism>
<sequence length="56" mass="6941">MKKVKFKQKYVELRLQNKLIGYFNQKKMEKRVEIQNSQAPNEFSDYDFSIWFHLII</sequence>
<accession>A0A8S1RAI0</accession>
<evidence type="ECO:0000313" key="1">
    <source>
        <dbReference type="EMBL" id="CAD8124747.1"/>
    </source>
</evidence>
<proteinExistence type="predicted"/>
<comment type="caution">
    <text evidence="1">The sequence shown here is derived from an EMBL/GenBank/DDBJ whole genome shotgun (WGS) entry which is preliminary data.</text>
</comment>
<dbReference type="EMBL" id="CAJJDN010000153">
    <property type="protein sequence ID" value="CAD8124747.1"/>
    <property type="molecule type" value="Genomic_DNA"/>
</dbReference>
<protein>
    <submittedName>
        <fullName evidence="1">Uncharacterized protein</fullName>
    </submittedName>
</protein>
<name>A0A8S1RAI0_9CILI</name>